<keyword evidence="3 5" id="KW-1133">Transmembrane helix</keyword>
<reference evidence="6 7" key="1">
    <citation type="submission" date="2023-08" db="EMBL/GenBank/DDBJ databases">
        <title>A Necator americanus chromosomal reference genome.</title>
        <authorList>
            <person name="Ilik V."/>
            <person name="Petrzelkova K.J."/>
            <person name="Pardy F."/>
            <person name="Fuh T."/>
            <person name="Niatou-Singa F.S."/>
            <person name="Gouil Q."/>
            <person name="Baker L."/>
            <person name="Ritchie M.E."/>
            <person name="Jex A.R."/>
            <person name="Gazzola D."/>
            <person name="Li H."/>
            <person name="Toshio Fujiwara R."/>
            <person name="Zhan B."/>
            <person name="Aroian R.V."/>
            <person name="Pafco B."/>
            <person name="Schwarz E.M."/>
        </authorList>
    </citation>
    <scope>NUCLEOTIDE SEQUENCE [LARGE SCALE GENOMIC DNA]</scope>
    <source>
        <strain evidence="6 7">Aroian</strain>
        <tissue evidence="6">Whole animal</tissue>
    </source>
</reference>
<dbReference type="InterPro" id="IPR036259">
    <property type="entry name" value="MFS_trans_sf"/>
</dbReference>
<proteinExistence type="predicted"/>
<feature type="transmembrane region" description="Helical" evidence="5">
    <location>
        <begin position="142"/>
        <end position="169"/>
    </location>
</feature>
<dbReference type="InterPro" id="IPR005828">
    <property type="entry name" value="MFS_sugar_transport-like"/>
</dbReference>
<keyword evidence="7" id="KW-1185">Reference proteome</keyword>
<evidence type="ECO:0000256" key="4">
    <source>
        <dbReference type="ARBA" id="ARBA00023136"/>
    </source>
</evidence>
<name>A0ABR1DXR8_NECAM</name>
<feature type="transmembrane region" description="Helical" evidence="5">
    <location>
        <begin position="318"/>
        <end position="339"/>
    </location>
</feature>
<gene>
    <name evidence="6" type="primary">Necator_chrV.g18692</name>
    <name evidence="6" type="ORF">RB195_013901</name>
</gene>
<dbReference type="Proteomes" id="UP001303046">
    <property type="component" value="Unassembled WGS sequence"/>
</dbReference>
<feature type="transmembrane region" description="Helical" evidence="5">
    <location>
        <begin position="247"/>
        <end position="268"/>
    </location>
</feature>
<dbReference type="SUPFAM" id="SSF103473">
    <property type="entry name" value="MFS general substrate transporter"/>
    <property type="match status" value="1"/>
</dbReference>
<feature type="transmembrane region" description="Helical" evidence="5">
    <location>
        <begin position="288"/>
        <end position="306"/>
    </location>
</feature>
<dbReference type="Pfam" id="PF00083">
    <property type="entry name" value="Sugar_tr"/>
    <property type="match status" value="1"/>
</dbReference>
<evidence type="ECO:0000256" key="5">
    <source>
        <dbReference type="SAM" id="Phobius"/>
    </source>
</evidence>
<keyword evidence="4 5" id="KW-0472">Membrane</keyword>
<feature type="transmembrane region" description="Helical" evidence="5">
    <location>
        <begin position="80"/>
        <end position="99"/>
    </location>
</feature>
<evidence type="ECO:0000256" key="1">
    <source>
        <dbReference type="ARBA" id="ARBA00004370"/>
    </source>
</evidence>
<sequence>MKLSTLPESINWNHTCRRRSQLRPPTGAEHCGTRQLRTHERNIMMRLGLTLSLVSSFQIFQQSVINEMRDVDRKDPVFSIASAAFPLGQFISTLFLAFHPISAKKGLIADSWFLIAGSVVTLIPRLIAVITSTNEANWHEIFWSILCIGRFLVGCGAGIGFVCVTIVLYDEIPYISRPAHFLVLGLAFAFGTLVINVTPLVDVPDLAILVFASALSAASGFAYLVLQPKSTYKLDSLSSEDSHSVTSSFPAMLVYVLMALNVSIGVPATLAFSKGVFEKFGLSSASSSYLSIGFPLVQMILILILYKSVLDRKILIVGGYIVAIIIQVILLITSFYPYLPMMHKTVALSSLFWLLAVVCCVPCNTALCLITEQFASSNEQMTFASRGRALMWVLATISTGTFTWTMEKYGFSACFAPYVIISAVLMVVLIIIYPRKVQEQ</sequence>
<evidence type="ECO:0000256" key="2">
    <source>
        <dbReference type="ARBA" id="ARBA00022692"/>
    </source>
</evidence>
<feature type="transmembrane region" description="Helical" evidence="5">
    <location>
        <begin position="351"/>
        <end position="371"/>
    </location>
</feature>
<keyword evidence="2 5" id="KW-0812">Transmembrane</keyword>
<evidence type="ECO:0000313" key="6">
    <source>
        <dbReference type="EMBL" id="KAK6755203.1"/>
    </source>
</evidence>
<feature type="transmembrane region" description="Helical" evidence="5">
    <location>
        <begin position="181"/>
        <end position="200"/>
    </location>
</feature>
<comment type="caution">
    <text evidence="6">The sequence shown here is derived from an EMBL/GenBank/DDBJ whole genome shotgun (WGS) entry which is preliminary data.</text>
</comment>
<evidence type="ECO:0000313" key="7">
    <source>
        <dbReference type="Proteomes" id="UP001303046"/>
    </source>
</evidence>
<accession>A0ABR1DXR8</accession>
<dbReference type="Gene3D" id="1.20.1250.20">
    <property type="entry name" value="MFS general substrate transporter like domains"/>
    <property type="match status" value="2"/>
</dbReference>
<organism evidence="6 7">
    <name type="scientific">Necator americanus</name>
    <name type="common">Human hookworm</name>
    <dbReference type="NCBI Taxonomy" id="51031"/>
    <lineage>
        <taxon>Eukaryota</taxon>
        <taxon>Metazoa</taxon>
        <taxon>Ecdysozoa</taxon>
        <taxon>Nematoda</taxon>
        <taxon>Chromadorea</taxon>
        <taxon>Rhabditida</taxon>
        <taxon>Rhabditina</taxon>
        <taxon>Rhabditomorpha</taxon>
        <taxon>Strongyloidea</taxon>
        <taxon>Ancylostomatidae</taxon>
        <taxon>Bunostominae</taxon>
        <taxon>Necator</taxon>
    </lineage>
</organism>
<feature type="transmembrane region" description="Helical" evidence="5">
    <location>
        <begin position="383"/>
        <end position="404"/>
    </location>
</feature>
<comment type="subcellular location">
    <subcellularLocation>
        <location evidence="1">Membrane</location>
    </subcellularLocation>
</comment>
<evidence type="ECO:0000256" key="3">
    <source>
        <dbReference type="ARBA" id="ARBA00022989"/>
    </source>
</evidence>
<feature type="transmembrane region" description="Helical" evidence="5">
    <location>
        <begin position="43"/>
        <end position="60"/>
    </location>
</feature>
<evidence type="ECO:0008006" key="8">
    <source>
        <dbReference type="Google" id="ProtNLM"/>
    </source>
</evidence>
<protein>
    <recommendedName>
        <fullName evidence="8">Transporter, major facilitator family protein</fullName>
    </recommendedName>
</protein>
<dbReference type="EMBL" id="JAVFWL010000005">
    <property type="protein sequence ID" value="KAK6755203.1"/>
    <property type="molecule type" value="Genomic_DNA"/>
</dbReference>
<feature type="transmembrane region" description="Helical" evidence="5">
    <location>
        <begin position="410"/>
        <end position="433"/>
    </location>
</feature>
<feature type="transmembrane region" description="Helical" evidence="5">
    <location>
        <begin position="111"/>
        <end position="130"/>
    </location>
</feature>
<feature type="transmembrane region" description="Helical" evidence="5">
    <location>
        <begin position="206"/>
        <end position="226"/>
    </location>
</feature>